<dbReference type="OMA" id="CCAEGAH"/>
<evidence type="ECO:0000313" key="3">
    <source>
        <dbReference type="Proteomes" id="UP000037923"/>
    </source>
</evidence>
<feature type="compositionally biased region" description="Low complexity" evidence="1">
    <location>
        <begin position="169"/>
        <end position="182"/>
    </location>
</feature>
<feature type="compositionally biased region" description="Basic and acidic residues" evidence="1">
    <location>
        <begin position="191"/>
        <end position="205"/>
    </location>
</feature>
<dbReference type="Proteomes" id="UP000037923">
    <property type="component" value="Unassembled WGS sequence"/>
</dbReference>
<feature type="region of interest" description="Disordered" evidence="1">
    <location>
        <begin position="467"/>
        <end position="581"/>
    </location>
</feature>
<feature type="compositionally biased region" description="Low complexity" evidence="1">
    <location>
        <begin position="627"/>
        <end position="642"/>
    </location>
</feature>
<proteinExistence type="predicted"/>
<feature type="region of interest" description="Disordered" evidence="1">
    <location>
        <begin position="611"/>
        <end position="729"/>
    </location>
</feature>
<organism evidence="2 3">
    <name type="scientific">Leptomonas pyrrhocoris</name>
    <name type="common">Firebug parasite</name>
    <dbReference type="NCBI Taxonomy" id="157538"/>
    <lineage>
        <taxon>Eukaryota</taxon>
        <taxon>Discoba</taxon>
        <taxon>Euglenozoa</taxon>
        <taxon>Kinetoplastea</taxon>
        <taxon>Metakinetoplastina</taxon>
        <taxon>Trypanosomatida</taxon>
        <taxon>Trypanosomatidae</taxon>
        <taxon>Leishmaniinae</taxon>
        <taxon>Leptomonas</taxon>
    </lineage>
</organism>
<feature type="compositionally biased region" description="Basic and acidic residues" evidence="1">
    <location>
        <begin position="234"/>
        <end position="251"/>
    </location>
</feature>
<name>A0A0M9FT50_LEPPY</name>
<feature type="region of interest" description="Disordered" evidence="1">
    <location>
        <begin position="994"/>
        <end position="1027"/>
    </location>
</feature>
<gene>
    <name evidence="2" type="ORF">ABB37_08629</name>
</gene>
<feature type="region of interest" description="Disordered" evidence="1">
    <location>
        <begin position="1042"/>
        <end position="1109"/>
    </location>
</feature>
<feature type="region of interest" description="Disordered" evidence="1">
    <location>
        <begin position="169"/>
        <end position="270"/>
    </location>
</feature>
<feature type="compositionally biased region" description="Low complexity" evidence="1">
    <location>
        <begin position="773"/>
        <end position="788"/>
    </location>
</feature>
<reference evidence="2 3" key="1">
    <citation type="submission" date="2015-07" db="EMBL/GenBank/DDBJ databases">
        <title>High-quality genome of monoxenous trypanosomatid Leptomonas pyrrhocoris.</title>
        <authorList>
            <person name="Flegontov P."/>
            <person name="Butenko A."/>
            <person name="Firsov S."/>
            <person name="Vlcek C."/>
            <person name="Logacheva M.D."/>
            <person name="Field M."/>
            <person name="Filatov D."/>
            <person name="Flegontova O."/>
            <person name="Gerasimov E."/>
            <person name="Jackson A.P."/>
            <person name="Kelly S."/>
            <person name="Opperdoes F."/>
            <person name="O'Reilly A."/>
            <person name="Votypka J."/>
            <person name="Yurchenko V."/>
            <person name="Lukes J."/>
        </authorList>
    </citation>
    <scope>NUCLEOTIDE SEQUENCE [LARGE SCALE GENOMIC DNA]</scope>
    <source>
        <strain evidence="2">H10</strain>
    </source>
</reference>
<evidence type="ECO:0000256" key="1">
    <source>
        <dbReference type="SAM" id="MobiDB-lite"/>
    </source>
</evidence>
<dbReference type="EMBL" id="LGTL01000025">
    <property type="protein sequence ID" value="KPA75336.1"/>
    <property type="molecule type" value="Genomic_DNA"/>
</dbReference>
<feature type="compositionally biased region" description="Basic and acidic residues" evidence="1">
    <location>
        <begin position="467"/>
        <end position="476"/>
    </location>
</feature>
<accession>A0A0M9FT50</accession>
<sequence length="1130" mass="119969">MEPDAPSCGAKAETTAATPYPPLRTVLQSATLSHNEQPTTALTEVTSADAARTEEGVKAIEVTANEDDRTEATAAVTQSKHLPEDTSYAVSVHPPSSAKPKFPSRHTSMARLRQQQQQQLWKPAVKEEGTEDAAAAPVLAAAADVNGIRPVAQPRDGVHLFWYRPILASPAPSSTSSSSSSSNDGGATHATSDRQVSKRSKEEVCRGQGPAKVLPRELRSPSGGTEVGVALEDSADHHTSQDDSDVRDGLRESGCYADSQPRRSPAPRPATEAAALLPYPAAPTKTASGAAAVAAATALEASAPFHALQFVLPPPYEHLESPPQSGRSELENGGDSGGAVGYDRISPAGSPRRRGEEAGHRDDSHLESHPAQRIGHTGEKVAGGEELMECPFALFGCCPRGTHTTAEVQGNTLLHHHLVAVAGCLRRMKARQQQLEHNVVLLQHEIHTQTNALHATTAQLERFQRRYRSEDKERSAAHRNTPVLALERQQRRLSRRKPGAAHGRDDDHNQSLPRSAGDVSLSGSTMESVNGAGGLSHKTLPGDVSLHEPQVTGYGADEEDDDSITETQEEEGEGGDVPVANFCELDEGGYARHLRQRTRSATRLYALRERAEEHGRAGKSQHRQTTSSAPVAAADAASGSGDLRTASAQQRSGHRESVRSQRSCDKSRSTPSFSKSNGKDVPRGFSGEASTKHSSFAGPSSPYDVQRGACGSTEVSGMSNVPPYQLPNESVSTISSASFDLNDHEDDTDVGKMRQQLLYLSTGGAGRETSTEAPMRAARAPRMSPRPGRAVDEQSARSIPSLVSTTYRPSQLAHASAATEGVSESAERTPPTRSAVAKPDREPIEAELEALKSAEGQQPHGDFLPVAVAVTTVAGDGVRLAAPLQRPTLIRKVDVAHDKGLNKSPLVLPRAVVPATTTAGAALPSPVPLTGPHGGSTAPLTSAIRTMSNAATLRPRRLQALDSEGKRVTAVGFHDAVDADGSANRTRNASIIATHHTVDSNSQNTNGNGRDCAEGPSGRATRSTTPNLTAAHAYSYQGEEINGKNDNAKYHSTRVVMRKKSTGGTEEEEQVREEGESAKRSSHARSRRDSSAAAASRRSQHATSLLSVKEAGELGELVRCLGLPPRRVEQ</sequence>
<protein>
    <submittedName>
        <fullName evidence="2">Uncharacterized protein</fullName>
    </submittedName>
</protein>
<feature type="compositionally biased region" description="Polar residues" evidence="1">
    <location>
        <begin position="796"/>
        <end position="809"/>
    </location>
</feature>
<feature type="region of interest" description="Disordered" evidence="1">
    <location>
        <begin position="764"/>
        <end position="841"/>
    </location>
</feature>
<dbReference type="AlphaFoldDB" id="A0A0M9FT50"/>
<comment type="caution">
    <text evidence="2">The sequence shown here is derived from an EMBL/GenBank/DDBJ whole genome shotgun (WGS) entry which is preliminary data.</text>
</comment>
<feature type="compositionally biased region" description="Acidic residues" evidence="1">
    <location>
        <begin position="556"/>
        <end position="574"/>
    </location>
</feature>
<feature type="compositionally biased region" description="Basic and acidic residues" evidence="1">
    <location>
        <begin position="653"/>
        <end position="668"/>
    </location>
</feature>
<dbReference type="OrthoDB" id="267254at2759"/>
<dbReference type="RefSeq" id="XP_015653775.1">
    <property type="nucleotide sequence ID" value="XM_015807693.1"/>
</dbReference>
<feature type="compositionally biased region" description="Basic and acidic residues" evidence="1">
    <location>
        <begin position="353"/>
        <end position="376"/>
    </location>
</feature>
<feature type="compositionally biased region" description="Polar residues" evidence="1">
    <location>
        <begin position="688"/>
        <end position="698"/>
    </location>
</feature>
<feature type="compositionally biased region" description="Polar residues" evidence="1">
    <location>
        <begin position="999"/>
        <end position="1008"/>
    </location>
</feature>
<feature type="region of interest" description="Disordered" evidence="1">
    <location>
        <begin position="76"/>
        <end position="104"/>
    </location>
</feature>
<dbReference type="VEuPathDB" id="TriTrypDB:LpyrH10_25_1270"/>
<dbReference type="GeneID" id="26908913"/>
<feature type="region of interest" description="Disordered" evidence="1">
    <location>
        <begin position="1"/>
        <end position="22"/>
    </location>
</feature>
<keyword evidence="3" id="KW-1185">Reference proteome</keyword>
<evidence type="ECO:0000313" key="2">
    <source>
        <dbReference type="EMBL" id="KPA75336.1"/>
    </source>
</evidence>
<feature type="region of interest" description="Disordered" evidence="1">
    <location>
        <begin position="315"/>
        <end position="376"/>
    </location>
</feature>